<dbReference type="AlphaFoldDB" id="A0AAV7RR90"/>
<feature type="compositionally biased region" description="Pro residues" evidence="1">
    <location>
        <begin position="81"/>
        <end position="92"/>
    </location>
</feature>
<evidence type="ECO:0000313" key="2">
    <source>
        <dbReference type="EMBL" id="KAJ1153694.1"/>
    </source>
</evidence>
<protein>
    <submittedName>
        <fullName evidence="2">Uncharacterized protein</fullName>
    </submittedName>
</protein>
<name>A0AAV7RR90_PLEWA</name>
<keyword evidence="3" id="KW-1185">Reference proteome</keyword>
<proteinExistence type="predicted"/>
<organism evidence="2 3">
    <name type="scientific">Pleurodeles waltl</name>
    <name type="common">Iberian ribbed newt</name>
    <dbReference type="NCBI Taxonomy" id="8319"/>
    <lineage>
        <taxon>Eukaryota</taxon>
        <taxon>Metazoa</taxon>
        <taxon>Chordata</taxon>
        <taxon>Craniata</taxon>
        <taxon>Vertebrata</taxon>
        <taxon>Euteleostomi</taxon>
        <taxon>Amphibia</taxon>
        <taxon>Batrachia</taxon>
        <taxon>Caudata</taxon>
        <taxon>Salamandroidea</taxon>
        <taxon>Salamandridae</taxon>
        <taxon>Pleurodelinae</taxon>
        <taxon>Pleurodeles</taxon>
    </lineage>
</organism>
<accession>A0AAV7RR90</accession>
<reference evidence="2" key="1">
    <citation type="journal article" date="2022" name="bioRxiv">
        <title>Sequencing and chromosome-scale assembly of the giantPleurodeles waltlgenome.</title>
        <authorList>
            <person name="Brown T."/>
            <person name="Elewa A."/>
            <person name="Iarovenko S."/>
            <person name="Subramanian E."/>
            <person name="Araus A.J."/>
            <person name="Petzold A."/>
            <person name="Susuki M."/>
            <person name="Suzuki K.-i.T."/>
            <person name="Hayashi T."/>
            <person name="Toyoda A."/>
            <person name="Oliveira C."/>
            <person name="Osipova E."/>
            <person name="Leigh N.D."/>
            <person name="Simon A."/>
            <person name="Yun M.H."/>
        </authorList>
    </citation>
    <scope>NUCLEOTIDE SEQUENCE</scope>
    <source>
        <strain evidence="2">20211129_DDA</strain>
        <tissue evidence="2">Liver</tissue>
    </source>
</reference>
<dbReference type="Proteomes" id="UP001066276">
    <property type="component" value="Chromosome 5"/>
</dbReference>
<comment type="caution">
    <text evidence="2">The sequence shown here is derived from an EMBL/GenBank/DDBJ whole genome shotgun (WGS) entry which is preliminary data.</text>
</comment>
<gene>
    <name evidence="2" type="ORF">NDU88_006452</name>
</gene>
<evidence type="ECO:0000313" key="3">
    <source>
        <dbReference type="Proteomes" id="UP001066276"/>
    </source>
</evidence>
<sequence>MASRLSPGRGPRPCTVHMRLLSAPRAGITAAPHSPLPPGAVIRGCRRYCWAGAQPSAPSLSSGPETRPGRQHQQRVASLLLPPPEQARPWGPPRRHSGHPFCPPGNVRALRHSRSPHGRGPGPPHCYFWPRWRSSETRVRLLRHLGHAPSGAV</sequence>
<dbReference type="EMBL" id="JANPWB010000009">
    <property type="protein sequence ID" value="KAJ1153694.1"/>
    <property type="molecule type" value="Genomic_DNA"/>
</dbReference>
<feature type="region of interest" description="Disordered" evidence="1">
    <location>
        <begin position="54"/>
        <end position="102"/>
    </location>
</feature>
<evidence type="ECO:0000256" key="1">
    <source>
        <dbReference type="SAM" id="MobiDB-lite"/>
    </source>
</evidence>